<evidence type="ECO:0000313" key="4">
    <source>
        <dbReference type="Proteomes" id="UP000308730"/>
    </source>
</evidence>
<dbReference type="PROSITE" id="PS51229">
    <property type="entry name" value="DCUN1"/>
    <property type="match status" value="1"/>
</dbReference>
<dbReference type="AlphaFoldDB" id="A0A4S4MTG7"/>
<keyword evidence="4" id="KW-1185">Reference proteome</keyword>
<dbReference type="GO" id="GO:0045116">
    <property type="term" value="P:protein neddylation"/>
    <property type="evidence" value="ECO:0007669"/>
    <property type="project" value="TreeGrafter"/>
</dbReference>
<dbReference type="GO" id="GO:0000151">
    <property type="term" value="C:ubiquitin ligase complex"/>
    <property type="evidence" value="ECO:0007669"/>
    <property type="project" value="TreeGrafter"/>
</dbReference>
<accession>A0A4S4MTG7</accession>
<dbReference type="Pfam" id="PF03556">
    <property type="entry name" value="Cullin_binding"/>
    <property type="match status" value="1"/>
</dbReference>
<reference evidence="3 4" key="1">
    <citation type="submission" date="2019-02" db="EMBL/GenBank/DDBJ databases">
        <title>Genome sequencing of the rare red list fungi Antrodiella citrinella (Flaviporus citrinellus).</title>
        <authorList>
            <person name="Buettner E."/>
            <person name="Kellner H."/>
        </authorList>
    </citation>
    <scope>NUCLEOTIDE SEQUENCE [LARGE SCALE GENOMIC DNA]</scope>
    <source>
        <strain evidence="3 4">DSM 108506</strain>
    </source>
</reference>
<dbReference type="InterPro" id="IPR014764">
    <property type="entry name" value="DCN-prot"/>
</dbReference>
<dbReference type="PANTHER" id="PTHR12281:SF31">
    <property type="entry name" value="DCN1-LIKE PROTEIN 3"/>
    <property type="match status" value="1"/>
</dbReference>
<evidence type="ECO:0000313" key="3">
    <source>
        <dbReference type="EMBL" id="THH28757.1"/>
    </source>
</evidence>
<comment type="function">
    <text evidence="1">Neddylation of cullins play an essential role in the regulation of SCF-type complexes activity.</text>
</comment>
<proteinExistence type="predicted"/>
<dbReference type="Proteomes" id="UP000308730">
    <property type="component" value="Unassembled WGS sequence"/>
</dbReference>
<dbReference type="PANTHER" id="PTHR12281">
    <property type="entry name" value="RP42 RELATED"/>
    <property type="match status" value="1"/>
</dbReference>
<organism evidence="3 4">
    <name type="scientific">Antrodiella citrinella</name>
    <dbReference type="NCBI Taxonomy" id="2447956"/>
    <lineage>
        <taxon>Eukaryota</taxon>
        <taxon>Fungi</taxon>
        <taxon>Dikarya</taxon>
        <taxon>Basidiomycota</taxon>
        <taxon>Agaricomycotina</taxon>
        <taxon>Agaricomycetes</taxon>
        <taxon>Polyporales</taxon>
        <taxon>Steccherinaceae</taxon>
        <taxon>Antrodiella</taxon>
    </lineage>
</organism>
<feature type="domain" description="DCUN1" evidence="2">
    <location>
        <begin position="39"/>
        <end position="261"/>
    </location>
</feature>
<dbReference type="OrthoDB" id="27198at2759"/>
<dbReference type="GO" id="GO:0031624">
    <property type="term" value="F:ubiquitin conjugating enzyme binding"/>
    <property type="evidence" value="ECO:0007669"/>
    <property type="project" value="TreeGrafter"/>
</dbReference>
<dbReference type="InterPro" id="IPR042460">
    <property type="entry name" value="DCN1-like_PONY"/>
</dbReference>
<evidence type="ECO:0000256" key="1">
    <source>
        <dbReference type="RuleBase" id="RU410713"/>
    </source>
</evidence>
<dbReference type="InterPro" id="IPR005176">
    <property type="entry name" value="PONY_dom"/>
</dbReference>
<dbReference type="Gene3D" id="1.10.238.10">
    <property type="entry name" value="EF-hand"/>
    <property type="match status" value="1"/>
</dbReference>
<sequence>MISTKDAKRFLAEYKRVDIAVDAFYNEPVQARQASIPQPSTSKLNALFDKYKEPGGDDITVDGTIRMCEDMKVDPEDVVLLAIAYELKSPRMGDWTRAGWVDGWKNLECDTISAMSSALVRLRDRLGSDSEYFSQVYNFTFEFSRPPGQRSLGLDMAQGFWNLLIPHGLQGGALSHLTRPAGSDDEGDEDDEMMGLDEEGWREEYTGWWFEFLTEKGGKGVSKDTWQMFMEFVRTIDAKFEKYDMEAAWPSTIDDFVEYAKERLGTAS</sequence>
<gene>
    <name evidence="3" type="ORF">EUX98_g5417</name>
</gene>
<comment type="caution">
    <text evidence="3">The sequence shown here is derived from an EMBL/GenBank/DDBJ whole genome shotgun (WGS) entry which is preliminary data.</text>
</comment>
<evidence type="ECO:0000259" key="2">
    <source>
        <dbReference type="PROSITE" id="PS51229"/>
    </source>
</evidence>
<name>A0A4S4MTG7_9APHY</name>
<dbReference type="Gene3D" id="1.10.238.200">
    <property type="entry name" value="Cullin, PONY binding domain"/>
    <property type="match status" value="1"/>
</dbReference>
<dbReference type="EMBL" id="SGPM01000159">
    <property type="protein sequence ID" value="THH28757.1"/>
    <property type="molecule type" value="Genomic_DNA"/>
</dbReference>
<dbReference type="GO" id="GO:0032182">
    <property type="term" value="F:ubiquitin-like protein binding"/>
    <property type="evidence" value="ECO:0007669"/>
    <property type="project" value="TreeGrafter"/>
</dbReference>
<protein>
    <recommendedName>
        <fullName evidence="1">Defective in cullin neddylation protein</fullName>
    </recommendedName>
</protein>
<dbReference type="GO" id="GO:0097602">
    <property type="term" value="F:cullin family protein binding"/>
    <property type="evidence" value="ECO:0007669"/>
    <property type="project" value="TreeGrafter"/>
</dbReference>